<evidence type="ECO:0000256" key="2">
    <source>
        <dbReference type="ARBA" id="ARBA00012705"/>
    </source>
</evidence>
<comment type="similarity">
    <text evidence="1">Belongs to the thiolase-like superfamily. Thiolase family.</text>
</comment>
<feature type="domain" description="Thiolase N-terminal" evidence="6">
    <location>
        <begin position="4"/>
        <end position="155"/>
    </location>
</feature>
<dbReference type="Gene3D" id="3.40.47.10">
    <property type="match status" value="1"/>
</dbReference>
<name>A0A829GGR5_LACPA</name>
<dbReference type="InterPro" id="IPR020616">
    <property type="entry name" value="Thiolase_N"/>
</dbReference>
<dbReference type="PANTHER" id="PTHR18919:SF107">
    <property type="entry name" value="ACETYL-COA ACETYLTRANSFERASE, CYTOSOLIC"/>
    <property type="match status" value="1"/>
</dbReference>
<dbReference type="PANTHER" id="PTHR18919">
    <property type="entry name" value="ACETYL-COA C-ACYLTRANSFERASE"/>
    <property type="match status" value="1"/>
</dbReference>
<keyword evidence="4" id="KW-0012">Acyltransferase</keyword>
<reference evidence="7 8" key="1">
    <citation type="journal article" date="2013" name="PLoS ONE">
        <title>Lactobacillus paracasei comparative genomics: towards species pan-genome definition and exploitation of diversity.</title>
        <authorList>
            <person name="Smokvina T."/>
            <person name="Wels M."/>
            <person name="Polka J."/>
            <person name="Chervaux C."/>
            <person name="Brisse S."/>
            <person name="Boekhorst J."/>
            <person name="van Hylckama Vlieg J.E."/>
            <person name="Siezen R.J."/>
        </authorList>
    </citation>
    <scope>NUCLEOTIDE SEQUENCE [LARGE SCALE GENOMIC DNA]</scope>
    <source>
        <strain evidence="7 8">Lpp123</strain>
    </source>
</reference>
<proteinExistence type="inferred from homology"/>
<dbReference type="SUPFAM" id="SSF53901">
    <property type="entry name" value="Thiolase-like"/>
    <property type="match status" value="1"/>
</dbReference>
<dbReference type="EMBL" id="ANJW01000568">
    <property type="protein sequence ID" value="EPC52595.1"/>
    <property type="molecule type" value="Genomic_DNA"/>
</dbReference>
<evidence type="ECO:0000259" key="6">
    <source>
        <dbReference type="Pfam" id="PF00108"/>
    </source>
</evidence>
<dbReference type="InterPro" id="IPR020615">
    <property type="entry name" value="Thiolase_acyl_enz_int_AS"/>
</dbReference>
<protein>
    <recommendedName>
        <fullName evidence="2">acetyl-CoA C-acetyltransferase</fullName>
        <ecNumber evidence="2">2.3.1.9</ecNumber>
    </recommendedName>
    <alternativeName>
        <fullName evidence="5">Acetoacetyl-CoA thiolase</fullName>
    </alternativeName>
</protein>
<keyword evidence="3 7" id="KW-0808">Transferase</keyword>
<evidence type="ECO:0000256" key="4">
    <source>
        <dbReference type="ARBA" id="ARBA00023315"/>
    </source>
</evidence>
<dbReference type="Proteomes" id="UP000014316">
    <property type="component" value="Unassembled WGS sequence"/>
</dbReference>
<dbReference type="AlphaFoldDB" id="A0A829GGR5"/>
<evidence type="ECO:0000256" key="3">
    <source>
        <dbReference type="ARBA" id="ARBA00022679"/>
    </source>
</evidence>
<dbReference type="PROSITE" id="PS00098">
    <property type="entry name" value="THIOLASE_1"/>
    <property type="match status" value="1"/>
</dbReference>
<dbReference type="GO" id="GO:0003985">
    <property type="term" value="F:acetyl-CoA C-acetyltransferase activity"/>
    <property type="evidence" value="ECO:0007669"/>
    <property type="project" value="UniProtKB-EC"/>
</dbReference>
<evidence type="ECO:0000313" key="8">
    <source>
        <dbReference type="Proteomes" id="UP000014316"/>
    </source>
</evidence>
<evidence type="ECO:0000313" key="7">
    <source>
        <dbReference type="EMBL" id="EPC52595.1"/>
    </source>
</evidence>
<dbReference type="Pfam" id="PF00108">
    <property type="entry name" value="Thiolase_N"/>
    <property type="match status" value="1"/>
</dbReference>
<accession>A0A829GGR5</accession>
<dbReference type="InterPro" id="IPR016039">
    <property type="entry name" value="Thiolase-like"/>
</dbReference>
<gene>
    <name evidence="7" type="ORF">Lpp123_09486</name>
</gene>
<comment type="caution">
    <text evidence="7">The sequence shown here is derived from an EMBL/GenBank/DDBJ whole genome shotgun (WGS) entry which is preliminary data.</text>
</comment>
<evidence type="ECO:0000256" key="1">
    <source>
        <dbReference type="ARBA" id="ARBA00010982"/>
    </source>
</evidence>
<feature type="non-terminal residue" evidence="7">
    <location>
        <position position="156"/>
    </location>
</feature>
<evidence type="ECO:0000256" key="5">
    <source>
        <dbReference type="ARBA" id="ARBA00030755"/>
    </source>
</evidence>
<organism evidence="7 8">
    <name type="scientific">Lacticaseibacillus paracasei subsp. paracasei Lpp123</name>
    <dbReference type="NCBI Taxonomy" id="1256201"/>
    <lineage>
        <taxon>Bacteria</taxon>
        <taxon>Bacillati</taxon>
        <taxon>Bacillota</taxon>
        <taxon>Bacilli</taxon>
        <taxon>Lactobacillales</taxon>
        <taxon>Lactobacillaceae</taxon>
        <taxon>Lacticaseibacillus</taxon>
    </lineage>
</organism>
<sequence>MEEVVILSAKRTPIGKLGGDLAGASAVDLGVAAAQAAIKAARIDPALLNQAIFGNVMQAGSGQNVARQIGLKSGMATSSTAMTVNEVCGSGLKAVRLGQAAIQLGEADAVLVGGTESMSQVPYYAEAVRSGHKFGDTTLVDGLSRDGLNDAFSQQP</sequence>
<dbReference type="EC" id="2.3.1.9" evidence="2"/>